<dbReference type="SUPFAM" id="SSF161098">
    <property type="entry name" value="MetI-like"/>
    <property type="match status" value="2"/>
</dbReference>
<dbReference type="InterPro" id="IPR029063">
    <property type="entry name" value="SAM-dependent_MTases_sf"/>
</dbReference>
<dbReference type="Pfam" id="PF01555">
    <property type="entry name" value="N6_N4_Mtase"/>
    <property type="match status" value="1"/>
</dbReference>
<dbReference type="Gene3D" id="1.10.3720.10">
    <property type="entry name" value="MetI-like"/>
    <property type="match status" value="2"/>
</dbReference>
<dbReference type="Gene3D" id="3.40.50.150">
    <property type="entry name" value="Vaccinia Virus protein VP39"/>
    <property type="match status" value="1"/>
</dbReference>
<evidence type="ECO:0000259" key="17">
    <source>
        <dbReference type="PROSITE" id="PS50928"/>
    </source>
</evidence>
<keyword evidence="7" id="KW-0489">Methyltransferase</keyword>
<dbReference type="GO" id="GO:0008654">
    <property type="term" value="P:phospholipid biosynthetic process"/>
    <property type="evidence" value="ECO:0007669"/>
    <property type="project" value="UniProtKB-KW"/>
</dbReference>
<keyword evidence="10 16" id="KW-0812">Transmembrane</keyword>
<dbReference type="PANTHER" id="PTHR43357:SF4">
    <property type="entry name" value="INNER MEMBRANE ABC TRANSPORTER PERMEASE PROTEIN YDCV"/>
    <property type="match status" value="1"/>
</dbReference>
<evidence type="ECO:0000256" key="16">
    <source>
        <dbReference type="SAM" id="Phobius"/>
    </source>
</evidence>
<keyword evidence="4" id="KW-1003">Cell membrane</keyword>
<dbReference type="EMBL" id="JAEAOA010000186">
    <property type="protein sequence ID" value="KAK3604279.1"/>
    <property type="molecule type" value="Genomic_DNA"/>
</dbReference>
<reference evidence="18" key="1">
    <citation type="journal article" date="2021" name="Genome Biol. Evol.">
        <title>A High-Quality Reference Genome for a Parasitic Bivalve with Doubly Uniparental Inheritance (Bivalvia: Unionida).</title>
        <authorList>
            <person name="Smith C.H."/>
        </authorList>
    </citation>
    <scope>NUCLEOTIDE SEQUENCE</scope>
    <source>
        <strain evidence="18">CHS0354</strain>
    </source>
</reference>
<keyword evidence="12" id="KW-0443">Lipid metabolism</keyword>
<keyword evidence="3" id="KW-0813">Transport</keyword>
<dbReference type="PROSITE" id="PS50928">
    <property type="entry name" value="ABC_TM1"/>
    <property type="match status" value="1"/>
</dbReference>
<feature type="transmembrane region" description="Helical" evidence="16">
    <location>
        <begin position="677"/>
        <end position="697"/>
    </location>
</feature>
<dbReference type="InterPro" id="IPR035906">
    <property type="entry name" value="MetI-like_sf"/>
</dbReference>
<feature type="transmembrane region" description="Helical" evidence="16">
    <location>
        <begin position="709"/>
        <end position="731"/>
    </location>
</feature>
<feature type="transmembrane region" description="Helical" evidence="16">
    <location>
        <begin position="613"/>
        <end position="641"/>
    </location>
</feature>
<dbReference type="InterPro" id="IPR000515">
    <property type="entry name" value="MetI-like"/>
</dbReference>
<keyword evidence="6" id="KW-0997">Cell inner membrane</keyword>
<keyword evidence="11 16" id="KW-1133">Transmembrane helix</keyword>
<protein>
    <recommendedName>
        <fullName evidence="17">ABC transmembrane type-1 domain-containing protein</fullName>
    </recommendedName>
</protein>
<accession>A0AAE0T6K8</accession>
<comment type="caution">
    <text evidence="18">The sequence shown here is derived from an EMBL/GenBank/DDBJ whole genome shotgun (WGS) entry which is preliminary data.</text>
</comment>
<dbReference type="GO" id="GO:0055085">
    <property type="term" value="P:transmembrane transport"/>
    <property type="evidence" value="ECO:0007669"/>
    <property type="project" value="InterPro"/>
</dbReference>
<feature type="transmembrane region" description="Helical" evidence="16">
    <location>
        <begin position="465"/>
        <end position="485"/>
    </location>
</feature>
<feature type="transmembrane region" description="Helical" evidence="16">
    <location>
        <begin position="327"/>
        <end position="353"/>
    </location>
</feature>
<evidence type="ECO:0000256" key="13">
    <source>
        <dbReference type="ARBA" id="ARBA00023136"/>
    </source>
</evidence>
<keyword evidence="8" id="KW-0808">Transferase</keyword>
<feature type="transmembrane region" description="Helical" evidence="16">
    <location>
        <begin position="737"/>
        <end position="757"/>
    </location>
</feature>
<keyword evidence="19" id="KW-1185">Reference proteome</keyword>
<feature type="transmembrane region" description="Helical" evidence="16">
    <location>
        <begin position="378"/>
        <end position="403"/>
    </location>
</feature>
<evidence type="ECO:0000256" key="1">
    <source>
        <dbReference type="ARBA" id="ARBA00004429"/>
    </source>
</evidence>
<dbReference type="GO" id="GO:0005886">
    <property type="term" value="C:plasma membrane"/>
    <property type="evidence" value="ECO:0007669"/>
    <property type="project" value="UniProtKB-SubCell"/>
</dbReference>
<dbReference type="SUPFAM" id="SSF53335">
    <property type="entry name" value="S-adenosyl-L-methionine-dependent methyltransferases"/>
    <property type="match status" value="1"/>
</dbReference>
<evidence type="ECO:0000256" key="2">
    <source>
        <dbReference type="ARBA" id="ARBA00006594"/>
    </source>
</evidence>
<keyword evidence="5" id="KW-0444">Lipid biosynthesis</keyword>
<dbReference type="PANTHER" id="PTHR43357">
    <property type="entry name" value="INNER MEMBRANE ABC TRANSPORTER PERMEASE PROTEIN YDCV"/>
    <property type="match status" value="1"/>
</dbReference>
<dbReference type="InterPro" id="IPR002295">
    <property type="entry name" value="N4/N6-MTase_EcoPI_Mod-like"/>
</dbReference>
<dbReference type="InterPro" id="IPR002052">
    <property type="entry name" value="DNA_methylase_N6_adenine_CS"/>
</dbReference>
<evidence type="ECO:0000256" key="15">
    <source>
        <dbReference type="ARBA" id="ARBA00023264"/>
    </source>
</evidence>
<keyword evidence="14" id="KW-0594">Phospholipid biosynthesis</keyword>
<dbReference type="GO" id="GO:0043772">
    <property type="term" value="F:acyl-phosphate glycerol-3-phosphate acyltransferase activity"/>
    <property type="evidence" value="ECO:0007669"/>
    <property type="project" value="InterPro"/>
</dbReference>
<dbReference type="InterPro" id="IPR003811">
    <property type="entry name" value="G3P_acylTferase_PlsY"/>
</dbReference>
<feature type="transmembrane region" description="Helical" evidence="16">
    <location>
        <begin position="567"/>
        <end position="592"/>
    </location>
</feature>
<evidence type="ECO:0000256" key="8">
    <source>
        <dbReference type="ARBA" id="ARBA00022679"/>
    </source>
</evidence>
<proteinExistence type="inferred from homology"/>
<reference evidence="18" key="3">
    <citation type="submission" date="2023-05" db="EMBL/GenBank/DDBJ databases">
        <authorList>
            <person name="Smith C.H."/>
        </authorList>
    </citation>
    <scope>NUCLEOTIDE SEQUENCE</scope>
    <source>
        <strain evidence="18">CHS0354</strain>
        <tissue evidence="18">Mantle</tissue>
    </source>
</reference>
<dbReference type="GO" id="GO:0008170">
    <property type="term" value="F:N-methyltransferase activity"/>
    <property type="evidence" value="ECO:0007669"/>
    <property type="project" value="InterPro"/>
</dbReference>
<name>A0AAE0T6K8_9BIVA</name>
<evidence type="ECO:0000256" key="4">
    <source>
        <dbReference type="ARBA" id="ARBA00022475"/>
    </source>
</evidence>
<organism evidence="18 19">
    <name type="scientific">Potamilus streckersoni</name>
    <dbReference type="NCBI Taxonomy" id="2493646"/>
    <lineage>
        <taxon>Eukaryota</taxon>
        <taxon>Metazoa</taxon>
        <taxon>Spiralia</taxon>
        <taxon>Lophotrochozoa</taxon>
        <taxon>Mollusca</taxon>
        <taxon>Bivalvia</taxon>
        <taxon>Autobranchia</taxon>
        <taxon>Heteroconchia</taxon>
        <taxon>Palaeoheterodonta</taxon>
        <taxon>Unionida</taxon>
        <taxon>Unionoidea</taxon>
        <taxon>Unionidae</taxon>
        <taxon>Ambleminae</taxon>
        <taxon>Lampsilini</taxon>
        <taxon>Potamilus</taxon>
    </lineage>
</organism>
<keyword evidence="15" id="KW-1208">Phospholipid metabolism</keyword>
<dbReference type="GO" id="GO:0003677">
    <property type="term" value="F:DNA binding"/>
    <property type="evidence" value="ECO:0007669"/>
    <property type="project" value="InterPro"/>
</dbReference>
<gene>
    <name evidence="18" type="ORF">CHS0354_002087</name>
</gene>
<comment type="subcellular location">
    <subcellularLocation>
        <location evidence="1">Cell inner membrane</location>
        <topology evidence="1">Multi-pass membrane protein</topology>
    </subcellularLocation>
</comment>
<feature type="transmembrane region" description="Helical" evidence="16">
    <location>
        <begin position="525"/>
        <end position="547"/>
    </location>
</feature>
<evidence type="ECO:0000313" key="19">
    <source>
        <dbReference type="Proteomes" id="UP001195483"/>
    </source>
</evidence>
<dbReference type="SMART" id="SM01207">
    <property type="entry name" value="G3P_acyltransf"/>
    <property type="match status" value="1"/>
</dbReference>
<feature type="domain" description="ABC transmembrane type-1" evidence="17">
    <location>
        <begin position="374"/>
        <end position="589"/>
    </location>
</feature>
<evidence type="ECO:0000256" key="14">
    <source>
        <dbReference type="ARBA" id="ARBA00023209"/>
    </source>
</evidence>
<evidence type="ECO:0000256" key="10">
    <source>
        <dbReference type="ARBA" id="ARBA00022692"/>
    </source>
</evidence>
<evidence type="ECO:0000313" key="18">
    <source>
        <dbReference type="EMBL" id="KAK3604279.1"/>
    </source>
</evidence>
<evidence type="ECO:0000256" key="9">
    <source>
        <dbReference type="ARBA" id="ARBA00022691"/>
    </source>
</evidence>
<dbReference type="PROSITE" id="PS00092">
    <property type="entry name" value="N6_MTASE"/>
    <property type="match status" value="1"/>
</dbReference>
<keyword evidence="9" id="KW-0949">S-adenosyl-L-methionine</keyword>
<evidence type="ECO:0000256" key="7">
    <source>
        <dbReference type="ARBA" id="ARBA00022603"/>
    </source>
</evidence>
<evidence type="ECO:0000256" key="11">
    <source>
        <dbReference type="ARBA" id="ARBA00022989"/>
    </source>
</evidence>
<keyword evidence="13 16" id="KW-0472">Membrane</keyword>
<dbReference type="AlphaFoldDB" id="A0AAE0T6K8"/>
<comment type="similarity">
    <text evidence="2">Belongs to the N(4)/N(6)-methyltransferase family.</text>
</comment>
<dbReference type="Proteomes" id="UP001195483">
    <property type="component" value="Unassembled WGS sequence"/>
</dbReference>
<dbReference type="CDD" id="cd06261">
    <property type="entry name" value="TM_PBP2"/>
    <property type="match status" value="1"/>
</dbReference>
<reference evidence="18" key="2">
    <citation type="journal article" date="2021" name="Genome Biol. Evol.">
        <title>Developing a high-quality reference genome for a parasitic bivalve with doubly uniparental inheritance (Bivalvia: Unionida).</title>
        <authorList>
            <person name="Smith C.H."/>
        </authorList>
    </citation>
    <scope>NUCLEOTIDE SEQUENCE</scope>
    <source>
        <strain evidence="18">CHS0354</strain>
        <tissue evidence="18">Mantle</tissue>
    </source>
</reference>
<dbReference type="InterPro" id="IPR002941">
    <property type="entry name" value="DNA_methylase_N4/N6"/>
</dbReference>
<evidence type="ECO:0000256" key="5">
    <source>
        <dbReference type="ARBA" id="ARBA00022516"/>
    </source>
</evidence>
<dbReference type="GO" id="GO:0032259">
    <property type="term" value="P:methylation"/>
    <property type="evidence" value="ECO:0007669"/>
    <property type="project" value="UniProtKB-KW"/>
</dbReference>
<evidence type="ECO:0000256" key="12">
    <source>
        <dbReference type="ARBA" id="ARBA00023098"/>
    </source>
</evidence>
<sequence length="828" mass="94033">MRNTLYTNDNLFILHGLNSELVDLIYLDPPFNSKRTYSAPIGSKAAGSSFKDMWTWQDVNEAYLDKLVERHPYLVRFIQSVQGVHSKAMMAYLTYMTQRIIEMHRILKNSGSLYLHCDPTASHYLKVVLDEIFGKSNFRNEVIWHYKRWTNNARDFSRMHDIILRYSKSKDYYYNQLYKPYSQKTVHRRVSVDGKTNLDETRDIGRGTAMDDVWDIPYIHSQSKERTGYPTQKPLALMERIIKASSKPGTDTASACNAEMRMIDFEIDHIIPKSKGGGYDVREKGSKNIGMTNVMRTEEKLPGIFTFLGDFHPDLHVQRTAKINRGLLYAFTALWTLAPLAAVTTAFISVFVICLQPCKGATETLHDFLMYPGVMRSFLLSVFTGLLSCFTAYILACALYIAVRGTRGYSYLRGTLMPVLAFPHAAFAFGTAFLLAQGGWISRIVEMISPGFLMPEYLQPYDNRGIFMTISLALREVPFILFLFAGSETDKTVERFLQTGAALGYSRPQTVFKAVLPALYPKIRFGLMIVLCYSVSVADVAVILGPSAPPTLSLMLLNFYKETDPHLIQYVYLTGALLLVAVCSAFIIWRIGEILVSPVMRSVQLSGNRSPGIFRIFPVLPPLYILLMYAIALVMLLWAFAFRWRFPDMLPSDYTLDTLMSASSDIIRLMKNSTETALYSVTISAVLTVLVTESLIASGVNSKKHLVPFYQTLILPEILIISGLYLLSVLIGWDMSYGLTVFFHTLFVFPYMLMSFSGNRLKLNERYALLGRLFGHGFFSVLFRIKLPLLIKPLLYACAVGFFCQCQLVYPDNIFYAGDDMLRLLRKR</sequence>
<dbReference type="PRINTS" id="PR00506">
    <property type="entry name" value="D21N6MTFRASE"/>
</dbReference>
<feature type="transmembrane region" description="Helical" evidence="16">
    <location>
        <begin position="424"/>
        <end position="445"/>
    </location>
</feature>
<evidence type="ECO:0000256" key="3">
    <source>
        <dbReference type="ARBA" id="ARBA00022448"/>
    </source>
</evidence>
<dbReference type="Pfam" id="PF02660">
    <property type="entry name" value="G3P_acyltransf"/>
    <property type="match status" value="1"/>
</dbReference>
<evidence type="ECO:0000256" key="6">
    <source>
        <dbReference type="ARBA" id="ARBA00022519"/>
    </source>
</evidence>